<comment type="caution">
    <text evidence="2">The sequence shown here is derived from an EMBL/GenBank/DDBJ whole genome shotgun (WGS) entry which is preliminary data.</text>
</comment>
<evidence type="ECO:0000313" key="3">
    <source>
        <dbReference type="Proteomes" id="UP000623301"/>
    </source>
</evidence>
<name>A0ABS0WUU0_9FLAO</name>
<accession>A0ABS0WUU0</accession>
<reference evidence="2 3" key="1">
    <citation type="submission" date="2020-12" db="EMBL/GenBank/DDBJ databases">
        <title>Aureibaculum luteum sp. nov. and Aureibaculum flavum sp. nov., novel members of the family Flavobacteriaceae isolated from Antarctic intertidal sediments.</title>
        <authorList>
            <person name="He X."/>
            <person name="Zhang X."/>
        </authorList>
    </citation>
    <scope>NUCLEOTIDE SEQUENCE [LARGE SCALE GENOMIC DNA]</scope>
    <source>
        <strain evidence="2 3">A20</strain>
    </source>
</reference>
<dbReference type="InterPro" id="IPR025334">
    <property type="entry name" value="DUF4240"/>
</dbReference>
<protein>
    <submittedName>
        <fullName evidence="2">DUF4240 domain-containing protein</fullName>
    </submittedName>
</protein>
<evidence type="ECO:0000259" key="1">
    <source>
        <dbReference type="Pfam" id="PF14024"/>
    </source>
</evidence>
<feature type="domain" description="DUF4240" evidence="1">
    <location>
        <begin position="176"/>
        <end position="294"/>
    </location>
</feature>
<evidence type="ECO:0000313" key="2">
    <source>
        <dbReference type="EMBL" id="MBJ2175732.1"/>
    </source>
</evidence>
<gene>
    <name evidence="2" type="ORF">JBL43_15875</name>
</gene>
<dbReference type="EMBL" id="JAEHFJ010000009">
    <property type="protein sequence ID" value="MBJ2175732.1"/>
    <property type="molecule type" value="Genomic_DNA"/>
</dbReference>
<dbReference type="RefSeq" id="WP_198842391.1">
    <property type="nucleotide sequence ID" value="NZ_JAEHFJ010000009.1"/>
</dbReference>
<dbReference type="Pfam" id="PF14024">
    <property type="entry name" value="DUF4240"/>
    <property type="match status" value="1"/>
</dbReference>
<keyword evidence="3" id="KW-1185">Reference proteome</keyword>
<organism evidence="2 3">
    <name type="scientific">Aureibaculum flavum</name>
    <dbReference type="NCBI Taxonomy" id="2795986"/>
    <lineage>
        <taxon>Bacteria</taxon>
        <taxon>Pseudomonadati</taxon>
        <taxon>Bacteroidota</taxon>
        <taxon>Flavobacteriia</taxon>
        <taxon>Flavobacteriales</taxon>
        <taxon>Flavobacteriaceae</taxon>
        <taxon>Aureibaculum</taxon>
    </lineage>
</organism>
<proteinExistence type="predicted"/>
<dbReference type="Proteomes" id="UP000623301">
    <property type="component" value="Unassembled WGS sequence"/>
</dbReference>
<sequence>MKVKEGDIFIAKLERDFFGAFKILQINKLKNFGEDDKLLVGVLDFVSKNKPQLPELKDCTLLYQEKFSQNYWNVKFLSSDSKYNELDKYEYLGNLPINDFEKSIPFKLGDKSEYHIGLAGSMHSNYPNQAFLEWRWRNEREAYEKEFKERKEASRIAQEAYRKRKMKPKKMIDDILFWEIISKIDWTKEGDEERMHPAIDFLAKRKVSEIKQFQENFSFKLYLLDTKEHAKNIGEESYVDKDSFFSVDYFLYVRCCVVANGKTYYEDALNNPVEMPKNLDFEALLYLAQEAYEQKMNKELNYETGCDYETFSNIKGWE</sequence>